<dbReference type="InterPro" id="IPR052090">
    <property type="entry name" value="Cytolytic_pore-forming_toxin"/>
</dbReference>
<sequence length="485" mass="54160">MLSDVINAAENRLKLLENTPWHVQRDQLQQFLRLVETHKTRFTQKLASILPGIRETGGSGDELSQILTSFRDRSPFDYQRLETWMKNKERECRALQLFGDSLTGSGAKMHSDLSELDKFGMEDGKRILIEFLLPESAFVQKCTAFCKGDTTAAGEDPEATWIEKEEYISTKSELSVVLKFLRLNPTLQSAFNCRVQTQQSSSIGLQVKQLKSHNWVPVEIPVPPTGLQCVRSGPREAFFTWENSERNFDFKVTAFKSGEQRAEKHQSELTKSNQVELLGLDPGTEYEAHVVASADFGESESSKPIKFSTDPPLSCSENVKTYLCLKDPIRKLKGEDFPGQILQLKKKQVKIPAGCSCQRGYCVCPVSFEVGDSRDCVKPPKFLLIVGETGTGKSTFINGIANAYYRVKYEDKFRFKLIAEPEGQTKEAAANQAHSQTSVVAVYTLFPVNTGGPDDSCRSAMDCPLTIIDTPGFGDTPDWKKMSGS</sequence>
<dbReference type="OrthoDB" id="8954335at2759"/>
<dbReference type="SUPFAM" id="SSF52540">
    <property type="entry name" value="P-loop containing nucleoside triphosphate hydrolases"/>
    <property type="match status" value="1"/>
</dbReference>
<protein>
    <recommendedName>
        <fullName evidence="1">Fibronectin type-III domain-containing protein</fullName>
    </recommendedName>
</protein>
<dbReference type="EMBL" id="NIVC01002140">
    <property type="protein sequence ID" value="PAA60540.1"/>
    <property type="molecule type" value="Genomic_DNA"/>
</dbReference>
<dbReference type="PROSITE" id="PS00675">
    <property type="entry name" value="SIGMA54_INTERACT_1"/>
    <property type="match status" value="1"/>
</dbReference>
<proteinExistence type="predicted"/>
<dbReference type="Proteomes" id="UP000215902">
    <property type="component" value="Unassembled WGS sequence"/>
</dbReference>
<dbReference type="SUPFAM" id="SSF49265">
    <property type="entry name" value="Fibronectin type III"/>
    <property type="match status" value="1"/>
</dbReference>
<dbReference type="InterPro" id="IPR025662">
    <property type="entry name" value="Sigma_54_int_dom_ATP-bd_1"/>
</dbReference>
<accession>A0A267EG93</accession>
<comment type="caution">
    <text evidence="2">The sequence shown here is derived from an EMBL/GenBank/DDBJ whole genome shotgun (WGS) entry which is preliminary data.</text>
</comment>
<evidence type="ECO:0000313" key="3">
    <source>
        <dbReference type="Proteomes" id="UP000215902"/>
    </source>
</evidence>
<dbReference type="Pfam" id="PF00041">
    <property type="entry name" value="fn3"/>
    <property type="match status" value="1"/>
</dbReference>
<evidence type="ECO:0000259" key="1">
    <source>
        <dbReference type="PROSITE" id="PS50853"/>
    </source>
</evidence>
<name>A0A267EG93_9PLAT</name>
<dbReference type="InterPro" id="IPR048997">
    <property type="entry name" value="Stonustoxin-like_helical"/>
</dbReference>
<dbReference type="PROSITE" id="PS50853">
    <property type="entry name" value="FN3"/>
    <property type="match status" value="1"/>
</dbReference>
<dbReference type="InterPro" id="IPR027417">
    <property type="entry name" value="P-loop_NTPase"/>
</dbReference>
<dbReference type="Pfam" id="PF21109">
    <property type="entry name" value="Stonustoxin_helical"/>
    <property type="match status" value="1"/>
</dbReference>
<dbReference type="CDD" id="cd00063">
    <property type="entry name" value="FN3"/>
    <property type="match status" value="1"/>
</dbReference>
<dbReference type="InterPro" id="IPR036116">
    <property type="entry name" value="FN3_sf"/>
</dbReference>
<dbReference type="STRING" id="282301.A0A267EG93"/>
<gene>
    <name evidence="2" type="ORF">BOX15_Mlig016867g1</name>
</gene>
<reference evidence="2 3" key="1">
    <citation type="submission" date="2017-06" db="EMBL/GenBank/DDBJ databases">
        <title>A platform for efficient transgenesis in Macrostomum lignano, a flatworm model organism for stem cell research.</title>
        <authorList>
            <person name="Berezikov E."/>
        </authorList>
    </citation>
    <scope>NUCLEOTIDE SEQUENCE [LARGE SCALE GENOMIC DNA]</scope>
    <source>
        <strain evidence="2">DV1</strain>
        <tissue evidence="2">Whole organism</tissue>
    </source>
</reference>
<dbReference type="PANTHER" id="PTHR31594:SF14">
    <property type="entry name" value="FIBRONECTIN TYPE-III DOMAIN-CONTAINING PROTEIN"/>
    <property type="match status" value="1"/>
</dbReference>
<dbReference type="SMART" id="SM00060">
    <property type="entry name" value="FN3"/>
    <property type="match status" value="1"/>
</dbReference>
<dbReference type="Gene3D" id="3.40.50.300">
    <property type="entry name" value="P-loop containing nucleotide triphosphate hydrolases"/>
    <property type="match status" value="1"/>
</dbReference>
<evidence type="ECO:0000313" key="2">
    <source>
        <dbReference type="EMBL" id="PAA60540.1"/>
    </source>
</evidence>
<organism evidence="2 3">
    <name type="scientific">Macrostomum lignano</name>
    <dbReference type="NCBI Taxonomy" id="282301"/>
    <lineage>
        <taxon>Eukaryota</taxon>
        <taxon>Metazoa</taxon>
        <taxon>Spiralia</taxon>
        <taxon>Lophotrochozoa</taxon>
        <taxon>Platyhelminthes</taxon>
        <taxon>Rhabditophora</taxon>
        <taxon>Macrostomorpha</taxon>
        <taxon>Macrostomida</taxon>
        <taxon>Macrostomidae</taxon>
        <taxon>Macrostomum</taxon>
    </lineage>
</organism>
<dbReference type="AlphaFoldDB" id="A0A267EG93"/>
<dbReference type="InterPro" id="IPR013783">
    <property type="entry name" value="Ig-like_fold"/>
</dbReference>
<keyword evidence="3" id="KW-1185">Reference proteome</keyword>
<dbReference type="PANTHER" id="PTHR31594">
    <property type="entry name" value="AIG1-TYPE G DOMAIN-CONTAINING PROTEIN"/>
    <property type="match status" value="1"/>
</dbReference>
<feature type="domain" description="Fibronectin type-III" evidence="1">
    <location>
        <begin position="223"/>
        <end position="312"/>
    </location>
</feature>
<dbReference type="Gene3D" id="2.60.40.10">
    <property type="entry name" value="Immunoglobulins"/>
    <property type="match status" value="1"/>
</dbReference>
<dbReference type="InterPro" id="IPR003961">
    <property type="entry name" value="FN3_dom"/>
</dbReference>